<keyword evidence="7" id="KW-1185">Reference proteome</keyword>
<dbReference type="GO" id="GO:0009246">
    <property type="term" value="P:enterobacterial common antigen biosynthetic process"/>
    <property type="evidence" value="ECO:0007669"/>
    <property type="project" value="InterPro"/>
</dbReference>
<dbReference type="AlphaFoldDB" id="A0A7Y8Y1M4"/>
<dbReference type="RefSeq" id="WP_176005727.1">
    <property type="nucleotide sequence ID" value="NZ_JABWMI010000010.1"/>
</dbReference>
<evidence type="ECO:0000256" key="2">
    <source>
        <dbReference type="ARBA" id="ARBA00022519"/>
    </source>
</evidence>
<accession>A0A7Y8Y1M4</accession>
<reference evidence="6 7" key="1">
    <citation type="submission" date="2020-07" db="EMBL/GenBank/DDBJ databases">
        <authorList>
            <person name="Sun Q."/>
        </authorList>
    </citation>
    <scope>NUCLEOTIDE SEQUENCE [LARGE SCALE GENOMIC DNA]</scope>
    <source>
        <strain evidence="6 7">MAH-1</strain>
    </source>
</reference>
<gene>
    <name evidence="6" type="ORF">HZF10_08285</name>
</gene>
<evidence type="ECO:0000256" key="4">
    <source>
        <dbReference type="ARBA" id="ARBA00022679"/>
    </source>
</evidence>
<keyword evidence="2" id="KW-0997">Cell inner membrane</keyword>
<dbReference type="GO" id="GO:0102031">
    <property type="term" value="F:4-acetamido-4,6-dideoxy-D-galactose transferase activity"/>
    <property type="evidence" value="ECO:0007669"/>
    <property type="project" value="UniProtKB-EC"/>
</dbReference>
<dbReference type="GO" id="GO:0008417">
    <property type="term" value="F:fucosyltransferase activity"/>
    <property type="evidence" value="ECO:0007669"/>
    <property type="project" value="InterPro"/>
</dbReference>
<dbReference type="InterPro" id="IPR009993">
    <property type="entry name" value="WecF"/>
</dbReference>
<evidence type="ECO:0000256" key="3">
    <source>
        <dbReference type="ARBA" id="ARBA00022676"/>
    </source>
</evidence>
<comment type="caution">
    <text evidence="6">The sequence shown here is derived from an EMBL/GenBank/DDBJ whole genome shotgun (WGS) entry which is preliminary data.</text>
</comment>
<dbReference type="Proteomes" id="UP000535020">
    <property type="component" value="Unassembled WGS sequence"/>
</dbReference>
<sequence length="404" mass="46602">MAKIIHIFNDDKFIDPAIELFEIAAAGCSEYFVLKNTGEANRYFKSEKVRTVHYKEKGYPQFFVDIAKENEDALFFFHALNAPKQQIVNALPDKTLKVWFVWGYDLYNSWEMFRREMYGKTTRKQTQSAPSFKDRLKVNRFMFFLMRKFQKANAKNALRHRLESYFGAQLLQALKRIDMVVPIVPTEYELVRQMGVSPIEAPFTYGYLEQFASPDVPLNTGKDILVGNSANPTNNHVEAFGKLARLDLGDRKVIVPLSYGGSEEYVAFVIESGKKLLGKNFVPVVDFMPLDAYMELVSNCGVLVFNHIRQQGVGNIIAMGMRGAKLFLNAKSPVYRYYRDIGMHIENIEGLRSEIQLRALSDTEKEHNRQLFTTLYSKERSIEKVKELLQIADAENQRKAQRHK</sequence>
<keyword evidence="1" id="KW-1003">Cell membrane</keyword>
<evidence type="ECO:0000256" key="5">
    <source>
        <dbReference type="ARBA" id="ARBA00023136"/>
    </source>
</evidence>
<name>A0A7Y8Y1M4_9FLAO</name>
<protein>
    <submittedName>
        <fullName evidence="6">TDP-N-acetylfucosamine:lipid II N-acetylfucosaminyltransferase</fullName>
        <ecNumber evidence="6">2.4.1.325</ecNumber>
    </submittedName>
</protein>
<evidence type="ECO:0000313" key="7">
    <source>
        <dbReference type="Proteomes" id="UP000535020"/>
    </source>
</evidence>
<dbReference type="Pfam" id="PF07429">
    <property type="entry name" value="Glyco_transf_56"/>
    <property type="match status" value="1"/>
</dbReference>
<proteinExistence type="predicted"/>
<dbReference type="EC" id="2.4.1.325" evidence="6"/>
<keyword evidence="5" id="KW-0472">Membrane</keyword>
<evidence type="ECO:0000313" key="6">
    <source>
        <dbReference type="EMBL" id="NYA70913.1"/>
    </source>
</evidence>
<keyword evidence="3 6" id="KW-0328">Glycosyltransferase</keyword>
<organism evidence="6 7">
    <name type="scientific">Flavobacterium agri</name>
    <dbReference type="NCBI Taxonomy" id="2743471"/>
    <lineage>
        <taxon>Bacteria</taxon>
        <taxon>Pseudomonadati</taxon>
        <taxon>Bacteroidota</taxon>
        <taxon>Flavobacteriia</taxon>
        <taxon>Flavobacteriales</taxon>
        <taxon>Flavobacteriaceae</taxon>
        <taxon>Flavobacterium</taxon>
    </lineage>
</organism>
<dbReference type="EMBL" id="JACBJI010000003">
    <property type="protein sequence ID" value="NYA70913.1"/>
    <property type="molecule type" value="Genomic_DNA"/>
</dbReference>
<keyword evidence="4 6" id="KW-0808">Transferase</keyword>
<evidence type="ECO:0000256" key="1">
    <source>
        <dbReference type="ARBA" id="ARBA00022475"/>
    </source>
</evidence>